<gene>
    <name evidence="1" type="ORF">GCM10011335_34850</name>
</gene>
<comment type="caution">
    <text evidence="1">The sequence shown here is derived from an EMBL/GenBank/DDBJ whole genome shotgun (WGS) entry which is preliminary data.</text>
</comment>
<protein>
    <submittedName>
        <fullName evidence="1">Uncharacterized protein</fullName>
    </submittedName>
</protein>
<dbReference type="Proteomes" id="UP000613160">
    <property type="component" value="Unassembled WGS sequence"/>
</dbReference>
<sequence>MALAKMKSTVQDDDLDGVVDAAIRAASGDMRAAILGLIRGQHEMQAEAVAATSAGYVRRRLRS</sequence>
<proteinExistence type="predicted"/>
<reference evidence="1" key="1">
    <citation type="journal article" date="2014" name="Int. J. Syst. Evol. Microbiol.">
        <title>Complete genome sequence of Corynebacterium casei LMG S-19264T (=DSM 44701T), isolated from a smear-ripened cheese.</title>
        <authorList>
            <consortium name="US DOE Joint Genome Institute (JGI-PGF)"/>
            <person name="Walter F."/>
            <person name="Albersmeier A."/>
            <person name="Kalinowski J."/>
            <person name="Ruckert C."/>
        </authorList>
    </citation>
    <scope>NUCLEOTIDE SEQUENCE</scope>
    <source>
        <strain evidence="1">CGMCC 1.15493</strain>
    </source>
</reference>
<dbReference type="EMBL" id="BMJJ01000009">
    <property type="protein sequence ID" value="GGD28666.1"/>
    <property type="molecule type" value="Genomic_DNA"/>
</dbReference>
<dbReference type="AlphaFoldDB" id="A0A917DCG6"/>
<evidence type="ECO:0000313" key="2">
    <source>
        <dbReference type="Proteomes" id="UP000613160"/>
    </source>
</evidence>
<name>A0A917DCG6_9HYPH</name>
<dbReference type="RefSeq" id="WP_188853097.1">
    <property type="nucleotide sequence ID" value="NZ_BMJJ01000009.1"/>
</dbReference>
<accession>A0A917DCG6</accession>
<keyword evidence="2" id="KW-1185">Reference proteome</keyword>
<evidence type="ECO:0000313" key="1">
    <source>
        <dbReference type="EMBL" id="GGD28666.1"/>
    </source>
</evidence>
<organism evidence="1 2">
    <name type="scientific">Aureimonas glaciei</name>
    <dbReference type="NCBI Taxonomy" id="1776957"/>
    <lineage>
        <taxon>Bacteria</taxon>
        <taxon>Pseudomonadati</taxon>
        <taxon>Pseudomonadota</taxon>
        <taxon>Alphaproteobacteria</taxon>
        <taxon>Hyphomicrobiales</taxon>
        <taxon>Aurantimonadaceae</taxon>
        <taxon>Aureimonas</taxon>
    </lineage>
</organism>
<reference evidence="1" key="2">
    <citation type="submission" date="2020-09" db="EMBL/GenBank/DDBJ databases">
        <authorList>
            <person name="Sun Q."/>
            <person name="Zhou Y."/>
        </authorList>
    </citation>
    <scope>NUCLEOTIDE SEQUENCE</scope>
    <source>
        <strain evidence="1">CGMCC 1.15493</strain>
    </source>
</reference>